<keyword evidence="4 12" id="KW-0812">Transmembrane</keyword>
<feature type="transmembrane region" description="Helical" evidence="12">
    <location>
        <begin position="64"/>
        <end position="88"/>
    </location>
</feature>
<dbReference type="Pfam" id="PF02537">
    <property type="entry name" value="CRCB"/>
    <property type="match status" value="1"/>
</dbReference>
<comment type="subcellular location">
    <subcellularLocation>
        <location evidence="1 12">Cell membrane</location>
        <topology evidence="1 12">Multi-pass membrane protein</topology>
    </subcellularLocation>
</comment>
<comment type="caution">
    <text evidence="13">The sequence shown here is derived from an EMBL/GenBank/DDBJ whole genome shotgun (WGS) entry which is preliminary data.</text>
</comment>
<evidence type="ECO:0000256" key="4">
    <source>
        <dbReference type="ARBA" id="ARBA00022692"/>
    </source>
</evidence>
<dbReference type="GO" id="GO:0140114">
    <property type="term" value="P:cellular detoxification of fluoride"/>
    <property type="evidence" value="ECO:0007669"/>
    <property type="project" value="UniProtKB-UniRule"/>
</dbReference>
<evidence type="ECO:0000256" key="1">
    <source>
        <dbReference type="ARBA" id="ARBA00004651"/>
    </source>
</evidence>
<organism evidence="13 14">
    <name type="scientific">Rubellimicrobium mesophilum DSM 19309</name>
    <dbReference type="NCBI Taxonomy" id="442562"/>
    <lineage>
        <taxon>Bacteria</taxon>
        <taxon>Pseudomonadati</taxon>
        <taxon>Pseudomonadota</taxon>
        <taxon>Alphaproteobacteria</taxon>
        <taxon>Rhodobacterales</taxon>
        <taxon>Roseobacteraceae</taxon>
        <taxon>Rubellimicrobium</taxon>
    </lineage>
</organism>
<dbReference type="GO" id="GO:0046872">
    <property type="term" value="F:metal ion binding"/>
    <property type="evidence" value="ECO:0007669"/>
    <property type="project" value="UniProtKB-KW"/>
</dbReference>
<keyword evidence="9 12" id="KW-0407">Ion channel</keyword>
<dbReference type="Proteomes" id="UP000019666">
    <property type="component" value="Unassembled WGS sequence"/>
</dbReference>
<dbReference type="STRING" id="442562.Rumeso_01774"/>
<keyword evidence="5 12" id="KW-1133">Transmembrane helix</keyword>
<feature type="transmembrane region" description="Helical" evidence="12">
    <location>
        <begin position="31"/>
        <end position="52"/>
    </location>
</feature>
<comment type="catalytic activity">
    <reaction evidence="11">
        <text>fluoride(in) = fluoride(out)</text>
        <dbReference type="Rhea" id="RHEA:76159"/>
        <dbReference type="ChEBI" id="CHEBI:17051"/>
    </reaction>
    <physiologicalReaction direction="left-to-right" evidence="11">
        <dbReference type="Rhea" id="RHEA:76160"/>
    </physiologicalReaction>
</comment>
<keyword evidence="6 12" id="KW-0915">Sodium</keyword>
<dbReference type="PATRIC" id="fig|442562.3.peg.1758"/>
<keyword evidence="14" id="KW-1185">Reference proteome</keyword>
<dbReference type="HAMAP" id="MF_00454">
    <property type="entry name" value="FluC"/>
    <property type="match status" value="1"/>
</dbReference>
<dbReference type="HOGENOM" id="CLU_114342_2_3_5"/>
<evidence type="ECO:0000256" key="9">
    <source>
        <dbReference type="ARBA" id="ARBA00023303"/>
    </source>
</evidence>
<keyword evidence="8 12" id="KW-0472">Membrane</keyword>
<evidence type="ECO:0000256" key="3">
    <source>
        <dbReference type="ARBA" id="ARBA00022519"/>
    </source>
</evidence>
<evidence type="ECO:0000256" key="8">
    <source>
        <dbReference type="ARBA" id="ARBA00023136"/>
    </source>
</evidence>
<accession>A0A017HR05</accession>
<sequence>MTYVLPLVALGGALGASLRYLASLLWPAPWGVMAINVFGSFAIGTLAVPLLLSERGPHPLAPLIITGVLGGFTTFSAFSLDTLGLISAGRVGTAMLYVGGSVGLSLLACGLGLWIGRLA</sequence>
<keyword evidence="2 12" id="KW-1003">Cell membrane</keyword>
<dbReference type="EMBL" id="AOSK01000041">
    <property type="protein sequence ID" value="EYD76816.1"/>
    <property type="molecule type" value="Genomic_DNA"/>
</dbReference>
<keyword evidence="12" id="KW-0813">Transport</keyword>
<dbReference type="PANTHER" id="PTHR28259">
    <property type="entry name" value="FLUORIDE EXPORT PROTEIN 1-RELATED"/>
    <property type="match status" value="1"/>
</dbReference>
<dbReference type="PANTHER" id="PTHR28259:SF1">
    <property type="entry name" value="FLUORIDE EXPORT PROTEIN 1-RELATED"/>
    <property type="match status" value="1"/>
</dbReference>
<dbReference type="OrthoDB" id="9806299at2"/>
<reference evidence="13 14" key="1">
    <citation type="submission" date="2013-02" db="EMBL/GenBank/DDBJ databases">
        <authorList>
            <person name="Fiebig A."/>
            <person name="Goeker M."/>
            <person name="Klenk H.-P.P."/>
        </authorList>
    </citation>
    <scope>NUCLEOTIDE SEQUENCE [LARGE SCALE GENOMIC DNA]</scope>
    <source>
        <strain evidence="13 14">DSM 19309</strain>
    </source>
</reference>
<keyword evidence="3" id="KW-0997">Cell inner membrane</keyword>
<feature type="binding site" evidence="12">
    <location>
        <position position="73"/>
    </location>
    <ligand>
        <name>Na(+)</name>
        <dbReference type="ChEBI" id="CHEBI:29101"/>
        <note>structural</note>
    </ligand>
</feature>
<dbReference type="GO" id="GO:0062054">
    <property type="term" value="F:fluoride channel activity"/>
    <property type="evidence" value="ECO:0007669"/>
    <property type="project" value="UniProtKB-UniRule"/>
</dbReference>
<feature type="binding site" evidence="12">
    <location>
        <position position="70"/>
    </location>
    <ligand>
        <name>Na(+)</name>
        <dbReference type="ChEBI" id="CHEBI:29101"/>
        <note>structural</note>
    </ligand>
</feature>
<evidence type="ECO:0000256" key="12">
    <source>
        <dbReference type="HAMAP-Rule" id="MF_00454"/>
    </source>
</evidence>
<evidence type="ECO:0000313" key="13">
    <source>
        <dbReference type="EMBL" id="EYD76816.1"/>
    </source>
</evidence>
<dbReference type="RefSeq" id="WP_037277345.1">
    <property type="nucleotide sequence ID" value="NZ_KK088521.1"/>
</dbReference>
<comment type="activity regulation">
    <text evidence="12">Na(+) is not transported, but it plays an essential structural role and its presence is essential for fluoride channel function.</text>
</comment>
<comment type="similarity">
    <text evidence="10 12">Belongs to the fluoride channel Fluc/FEX (TC 1.A.43) family.</text>
</comment>
<evidence type="ECO:0000256" key="6">
    <source>
        <dbReference type="ARBA" id="ARBA00023053"/>
    </source>
</evidence>
<gene>
    <name evidence="12" type="primary">fluC</name>
    <name evidence="12" type="synonym">crcB</name>
    <name evidence="13" type="ORF">Rumeso_01774</name>
</gene>
<feature type="transmembrane region" description="Helical" evidence="12">
    <location>
        <begin position="94"/>
        <end position="115"/>
    </location>
</feature>
<dbReference type="AlphaFoldDB" id="A0A017HR05"/>
<evidence type="ECO:0000256" key="2">
    <source>
        <dbReference type="ARBA" id="ARBA00022475"/>
    </source>
</evidence>
<protein>
    <recommendedName>
        <fullName evidence="12">Fluoride-specific ion channel FluC</fullName>
    </recommendedName>
</protein>
<dbReference type="GO" id="GO:0005886">
    <property type="term" value="C:plasma membrane"/>
    <property type="evidence" value="ECO:0007669"/>
    <property type="project" value="UniProtKB-SubCell"/>
</dbReference>
<dbReference type="InterPro" id="IPR003691">
    <property type="entry name" value="FluC"/>
</dbReference>
<evidence type="ECO:0000256" key="7">
    <source>
        <dbReference type="ARBA" id="ARBA00023065"/>
    </source>
</evidence>
<proteinExistence type="inferred from homology"/>
<evidence type="ECO:0000256" key="5">
    <source>
        <dbReference type="ARBA" id="ARBA00022989"/>
    </source>
</evidence>
<keyword evidence="7 12" id="KW-0406">Ion transport</keyword>
<evidence type="ECO:0000256" key="10">
    <source>
        <dbReference type="ARBA" id="ARBA00035120"/>
    </source>
</evidence>
<keyword evidence="12" id="KW-0479">Metal-binding</keyword>
<evidence type="ECO:0000256" key="11">
    <source>
        <dbReference type="ARBA" id="ARBA00035585"/>
    </source>
</evidence>
<comment type="function">
    <text evidence="12">Fluoride-specific ion channel. Important for reducing fluoride concentration in the cell, thus reducing its toxicity.</text>
</comment>
<name>A0A017HR05_9RHOB</name>
<evidence type="ECO:0000313" key="14">
    <source>
        <dbReference type="Proteomes" id="UP000019666"/>
    </source>
</evidence>